<dbReference type="OrthoDB" id="7062774at2"/>
<dbReference type="AlphaFoldDB" id="A0A418YGV9"/>
<evidence type="ECO:0000256" key="1">
    <source>
        <dbReference type="SAM" id="SignalP"/>
    </source>
</evidence>
<protein>
    <submittedName>
        <fullName evidence="3">DUF4124 domain-containing protein</fullName>
    </submittedName>
</protein>
<organism evidence="3 4">
    <name type="scientific">Motilimonas pumila</name>
    <dbReference type="NCBI Taxonomy" id="2303987"/>
    <lineage>
        <taxon>Bacteria</taxon>
        <taxon>Pseudomonadati</taxon>
        <taxon>Pseudomonadota</taxon>
        <taxon>Gammaproteobacteria</taxon>
        <taxon>Alteromonadales</taxon>
        <taxon>Alteromonadales genera incertae sedis</taxon>
        <taxon>Motilimonas</taxon>
    </lineage>
</organism>
<name>A0A418YGV9_9GAMM</name>
<evidence type="ECO:0000259" key="2">
    <source>
        <dbReference type="Pfam" id="PF13511"/>
    </source>
</evidence>
<dbReference type="InterPro" id="IPR025392">
    <property type="entry name" value="DUF4124"/>
</dbReference>
<sequence length="154" mass="16770">MKYLCQSLMLVLSLSLAPLLQAEVYQWTDANGTVHFSSQPRIKGQSKTVEVNEVNVVAPQQAAATPAPVAVLDAVEQKVSTQKNSTTSFAATDPQNTSVVSGIETDLCTKAKQKQRFGQQILDENIDEVGGVKIHKKHVKEMLATSKAQIKQFC</sequence>
<feature type="domain" description="DUF4124" evidence="2">
    <location>
        <begin position="12"/>
        <end position="68"/>
    </location>
</feature>
<evidence type="ECO:0000313" key="3">
    <source>
        <dbReference type="EMBL" id="RJG49085.1"/>
    </source>
</evidence>
<comment type="caution">
    <text evidence="3">The sequence shown here is derived from an EMBL/GenBank/DDBJ whole genome shotgun (WGS) entry which is preliminary data.</text>
</comment>
<evidence type="ECO:0000313" key="4">
    <source>
        <dbReference type="Proteomes" id="UP000283255"/>
    </source>
</evidence>
<dbReference type="Proteomes" id="UP000283255">
    <property type="component" value="Unassembled WGS sequence"/>
</dbReference>
<proteinExistence type="predicted"/>
<accession>A0A418YGV9</accession>
<gene>
    <name evidence="3" type="ORF">D1Z90_06890</name>
</gene>
<dbReference type="EMBL" id="QZCH01000005">
    <property type="protein sequence ID" value="RJG49085.1"/>
    <property type="molecule type" value="Genomic_DNA"/>
</dbReference>
<feature type="chain" id="PRO_5019226673" evidence="1">
    <location>
        <begin position="23"/>
        <end position="154"/>
    </location>
</feature>
<feature type="signal peptide" evidence="1">
    <location>
        <begin position="1"/>
        <end position="22"/>
    </location>
</feature>
<dbReference type="RefSeq" id="WP_119910016.1">
    <property type="nucleotide sequence ID" value="NZ_QZCH01000005.1"/>
</dbReference>
<keyword evidence="1" id="KW-0732">Signal</keyword>
<keyword evidence="4" id="KW-1185">Reference proteome</keyword>
<dbReference type="Pfam" id="PF13511">
    <property type="entry name" value="DUF4124"/>
    <property type="match status" value="1"/>
</dbReference>
<reference evidence="3 4" key="2">
    <citation type="submission" date="2019-01" db="EMBL/GenBank/DDBJ databases">
        <title>Motilimonas pumilus sp. nov., isolated from the gut of sea cucumber (Apostichopus japonicus).</title>
        <authorList>
            <person name="Wang F.-Q."/>
            <person name="Ren L.-H."/>
            <person name="Lin Y.-W."/>
            <person name="Sun G.-H."/>
            <person name="Du Z.-J."/>
            <person name="Zhao J.-X."/>
            <person name="Liu X.-J."/>
            <person name="Liu L.-J."/>
        </authorList>
    </citation>
    <scope>NUCLEOTIDE SEQUENCE [LARGE SCALE GENOMIC DNA]</scope>
    <source>
        <strain evidence="3 4">PLHSC7-2</strain>
    </source>
</reference>
<reference evidence="3 4" key="1">
    <citation type="submission" date="2018-09" db="EMBL/GenBank/DDBJ databases">
        <authorList>
            <person name="Wang F."/>
        </authorList>
    </citation>
    <scope>NUCLEOTIDE SEQUENCE [LARGE SCALE GENOMIC DNA]</scope>
    <source>
        <strain evidence="3 4">PLHSC7-2</strain>
    </source>
</reference>